<keyword evidence="7 9" id="KW-0804">Transcription</keyword>
<feature type="region of interest" description="Disordered" evidence="10">
    <location>
        <begin position="83"/>
        <end position="129"/>
    </location>
</feature>
<evidence type="ECO:0000256" key="7">
    <source>
        <dbReference type="ARBA" id="ARBA00023163"/>
    </source>
</evidence>
<feature type="region of interest" description="Disordered" evidence="10">
    <location>
        <begin position="624"/>
        <end position="649"/>
    </location>
</feature>
<feature type="compositionally biased region" description="Pro residues" evidence="10">
    <location>
        <begin position="1214"/>
        <end position="1225"/>
    </location>
</feature>
<feature type="compositionally biased region" description="Low complexity" evidence="10">
    <location>
        <begin position="734"/>
        <end position="748"/>
    </location>
</feature>
<reference evidence="13 14" key="1">
    <citation type="submission" date="2024-08" db="EMBL/GenBank/DDBJ databases">
        <authorList>
            <person name="Cucini C."/>
            <person name="Frati F."/>
        </authorList>
    </citation>
    <scope>NUCLEOTIDE SEQUENCE [LARGE SCALE GENOMIC DNA]</scope>
</reference>
<feature type="region of interest" description="Disordered" evidence="10">
    <location>
        <begin position="807"/>
        <end position="830"/>
    </location>
</feature>
<feature type="region of interest" description="Disordered" evidence="10">
    <location>
        <begin position="926"/>
        <end position="954"/>
    </location>
</feature>
<evidence type="ECO:0000259" key="12">
    <source>
        <dbReference type="Pfam" id="PF18296"/>
    </source>
</evidence>
<evidence type="ECO:0000256" key="9">
    <source>
        <dbReference type="RuleBase" id="RU364134"/>
    </source>
</evidence>
<feature type="region of interest" description="Disordered" evidence="10">
    <location>
        <begin position="2191"/>
        <end position="2247"/>
    </location>
</feature>
<keyword evidence="5 9" id="KW-0805">Transcription regulation</keyword>
<feature type="compositionally biased region" description="Low complexity" evidence="10">
    <location>
        <begin position="297"/>
        <end position="321"/>
    </location>
</feature>
<feature type="region of interest" description="Disordered" evidence="10">
    <location>
        <begin position="1194"/>
        <end position="1269"/>
    </location>
</feature>
<feature type="compositionally biased region" description="Low complexity" evidence="10">
    <location>
        <begin position="814"/>
        <end position="825"/>
    </location>
</feature>
<dbReference type="Proteomes" id="UP001642540">
    <property type="component" value="Unassembled WGS sequence"/>
</dbReference>
<feature type="compositionally biased region" description="Low complexity" evidence="10">
    <location>
        <begin position="423"/>
        <end position="450"/>
    </location>
</feature>
<comment type="function">
    <text evidence="9">Component of the Mediator complex, a coactivator involved in regulated transcription of nearly all RNA polymerase II-dependent genes. Mediator functions as a bridge to convey information from gene-specific regulatory proteins to the basal RNA polymerase II transcription machinery. Mediator is recruited to promoters by direct interactions with regulatory proteins and serves as a scaffold for the assembly of a functional preinitiation complex with RNA polymerase II and the general transcription factors.</text>
</comment>
<feature type="region of interest" description="Disordered" evidence="10">
    <location>
        <begin position="671"/>
        <end position="791"/>
    </location>
</feature>
<evidence type="ECO:0000256" key="10">
    <source>
        <dbReference type="SAM" id="MobiDB-lite"/>
    </source>
</evidence>
<evidence type="ECO:0000256" key="3">
    <source>
        <dbReference type="ARBA" id="ARBA00019618"/>
    </source>
</evidence>
<dbReference type="PANTHER" id="PTHR48249">
    <property type="entry name" value="MEDIATOR OF RNA POLYMERASE II TRANSCRIPTION SUBUNIT 13"/>
    <property type="match status" value="1"/>
</dbReference>
<feature type="compositionally biased region" description="Low complexity" evidence="10">
    <location>
        <begin position="95"/>
        <end position="106"/>
    </location>
</feature>
<evidence type="ECO:0000313" key="13">
    <source>
        <dbReference type="EMBL" id="CAL8115622.1"/>
    </source>
</evidence>
<comment type="similarity">
    <text evidence="2 9">Belongs to the Mediator complex subunit 13 family.</text>
</comment>
<keyword evidence="8 9" id="KW-0539">Nucleus</keyword>
<feature type="compositionally biased region" description="Polar residues" evidence="10">
    <location>
        <begin position="1725"/>
        <end position="1742"/>
    </location>
</feature>
<evidence type="ECO:0000256" key="6">
    <source>
        <dbReference type="ARBA" id="ARBA00023159"/>
    </source>
</evidence>
<comment type="caution">
    <text evidence="13">The sequence shown here is derived from an EMBL/GenBank/DDBJ whole genome shotgun (WGS) entry which is preliminary data.</text>
</comment>
<accession>A0ABP1QZ70</accession>
<feature type="domain" description="MID" evidence="12">
    <location>
        <begin position="1619"/>
        <end position="1878"/>
    </location>
</feature>
<dbReference type="Pfam" id="PF06333">
    <property type="entry name" value="Med13_C"/>
    <property type="match status" value="1"/>
</dbReference>
<name>A0ABP1QZ70_9HEXA</name>
<sequence>MTNPNNGASLEDCHSNFFALTDLCGIKWRRLVSDGYLGSSGHHPQHHHHHQPQGPLDDPVLLSYARCLASDILCVWRRSPNAKQNTSMSSQDPFGQQTGTTTPTQTSPHFMHSHGQGPPGGPGGSAQTQSQLGMHNMQMMSPHLLGQGPHTASPGGGMVGAGPPPYSSGHLNSHQTGGQGFPANLSPMTSQSLFNSTNANSSSSNTNGPSLSGPKELWIFWYGEEPELSSLVHSNLLKQESEQGSWENGLSYECRTLLFKALHNLIERCLLARDFVRVGKWFIQPTEDHANAKTTPSSSAGGTNSGTANSNNSGNSSSNSNRNNFPMQLSFSFAFFVHGESTVCMSVDVRQHPSVKRVSKQQLLICQAPNQTVPVILAPYGLAGTLTGVGYRMSDPGTNKILEEWKQFYPVEAALKSPTYDVSTSNSTHGPHSSPHSSTNGSNTQQQQGSPSMNQGAPALSSAGIPPVLEVIAGGVRMRYPSCYVLCSELDELPRSLDSNSSNTSTNAPVALKTKNLSSKSMKDSETATCPAVKSPGRPQGSLTISRKVDKVEGLLPERVWQETILPSQPVAKIPSSNDQSSTMSSSYQATTNTTTNICDTAGQWDFVDPTKKLGCSCSKCKRPSGSKGMMSGSQSTKSGTKVKKSTFHKRSVQQLTQIEGWATHWSLTEEPLSSASNSNQQMVNGPIKTENQGINSMQPSNRVNAPPGTPVGGPPSYKTGNTSSLGMGGEGPGASPASVAPSPLATPRSQPASVSQPEPTMPTLSPQPCSSEKPPVQTPDNGGPKSVSSLSNQVYSPAVTTFDGAKAESTDQGNTGSGNNSGNNDAPILESSAHVNNASSTTLVSGIPTGRENGLKFLKRPVLPSKEYELLLVEENANQPSETLYDYTSMEAWLNHPVKRMKASEGNSLTSMYSWGWGLRKNSDSIHGSSGSDDRSHSRKRKADPYEFDDDHHQLPMVNLDGFKRNGIKEEEKSPFCQGESGNSKGVAGNLFTNEGLQPSFRDLDQIFDNSDTSSDETFQVPTPPGSNKPASLLEDANMPSITCTSGSKSKSGLNILRPEELSKMFPTPPSQPEHNPIASPCGLQSDNPSLEGLSDPSICIRRAQDSYPVLGSPPDDSMDVRIESNLFLKSGTQQSLRMHYQDWSYVFKPATVYKMLGSSKYSPLSTLPSQKEPPLPLSGSILLYKASWQSPPQSSTAPAATTTSAPTQVQIPHPPNPVTPNIPNPMHLRPGLSPISPVPTSIRGTPFDLGSPPSNNMYLKQGPHGPTTHNSMPNHPAHHIYGSRGPEAHALVVNLSLSDSVIGLFRDHNFDSCTMCVCNANNKIIGNIRGSEMGIYVQDTSPEEEAVRCNCGFSASANRRLAHRSGLFYEDEYEITTSTLAPLALPNDEWYERKKQSLLLLDPKYTNAVALSSDRDLTAASNIVDAMPPYLLEMLKEQCILLFGSSTASRFTGEVVSNGWSDWQINYLENLDANRAALIALEHGRSIMIEASGRSGYSRLPEDMVPIKNSVNLLHKWQFLWVRGPKSSQDIMNVMKALHPLLQDAVHAKTWDAQYTVSGPLTWRQFHRLAGRGTDDRCEPQPIPSILVGSEKDWLSLSPLAIRFWEKLLLEPYAYPRDVAYIVVCPDSDVIIHRVKTFFREFSSMYEVCQLGKHCPVTKVLQDGIVRVGKTAATRLASEPLDEWFSMLPDIPVASILKLYAKVCKHFLARKLSTISLDQSLFDTSHHNNNSQSRVYSQDRPTPSPKMPPPGSEPGMMPQGPPTPKTEYEAEPPKECQAQENPDDDERDPPALVVYFIEPCGFRSDNDDLHRMVSLGLLRCFASMVNGLPEIIKNNITLQVLSLEDILNLGNTTLETRLKNDQMRAMALTVYSQCRRLLVHQNNVKSLTGFGPAAAAELFIKNKDEKKKGSYRLYTPPYILAPTKEKVSEGVEWLNGLQGHTVGGMVSSGLALNAGNPPPPTASSVLYVAYCLSEDQRWLLASATDERGELLETTTISIYVPNRSKRRKASARKHGLQKLMDFILGVMSTGVQPWRLVVGRLGRIGHGELESWSTLLSRKSLLRASNQLKIACHQCSLQYPADTPCVLSACLVSLEPDSCLRLMPDLFTPDERFSASGTTGSLSTPQDVSCTHILVFPTSATTQSSQTAFQEQHINGPDLGDEDLLFINVQEDMSDGIDGMQDLQLGDIFSWADTGPGAPSPVGSPRRDSASQPGSPGGIGASGRQSPFQSGGQGRIGGRGDSGEELGTLLQQPLALGYFVSTAPSGKLPNWFWSSCPQRSIENGAAVFLKSALHLHSHNILHNIDDPLQQQSNAKQHPLDSQFTTDVLRFVLEGYNALSWLCLDPVTHDRKSCLPVHIQKLLQLYYTITTLV</sequence>
<evidence type="ECO:0000259" key="11">
    <source>
        <dbReference type="Pfam" id="PF06333"/>
    </source>
</evidence>
<dbReference type="InterPro" id="IPR051139">
    <property type="entry name" value="Mediator_complx_sub13"/>
</dbReference>
<evidence type="ECO:0000313" key="14">
    <source>
        <dbReference type="Proteomes" id="UP001642540"/>
    </source>
</evidence>
<gene>
    <name evidence="13" type="ORF">ODALV1_LOCUS16938</name>
</gene>
<feature type="region of interest" description="Disordered" evidence="10">
    <location>
        <begin position="494"/>
        <end position="544"/>
    </location>
</feature>
<keyword evidence="14" id="KW-1185">Reference proteome</keyword>
<feature type="compositionally biased region" description="Pro residues" evidence="10">
    <location>
        <begin position="1744"/>
        <end position="1754"/>
    </location>
</feature>
<feature type="compositionally biased region" description="Low complexity" evidence="10">
    <location>
        <begin position="626"/>
        <end position="640"/>
    </location>
</feature>
<keyword evidence="4 9" id="KW-0678">Repressor</keyword>
<feature type="compositionally biased region" description="Polar residues" evidence="10">
    <location>
        <begin position="749"/>
        <end position="771"/>
    </location>
</feature>
<feature type="compositionally biased region" description="Low complexity" evidence="10">
    <location>
        <begin position="192"/>
        <end position="210"/>
    </location>
</feature>
<feature type="region of interest" description="Disordered" evidence="10">
    <location>
        <begin position="420"/>
        <end position="461"/>
    </location>
</feature>
<comment type="subcellular location">
    <subcellularLocation>
        <location evidence="1 9">Nucleus</location>
    </subcellularLocation>
</comment>
<evidence type="ECO:0000256" key="8">
    <source>
        <dbReference type="ARBA" id="ARBA00023242"/>
    </source>
</evidence>
<organism evidence="13 14">
    <name type="scientific">Orchesella dallaii</name>
    <dbReference type="NCBI Taxonomy" id="48710"/>
    <lineage>
        <taxon>Eukaryota</taxon>
        <taxon>Metazoa</taxon>
        <taxon>Ecdysozoa</taxon>
        <taxon>Arthropoda</taxon>
        <taxon>Hexapoda</taxon>
        <taxon>Collembola</taxon>
        <taxon>Entomobryomorpha</taxon>
        <taxon>Entomobryoidea</taxon>
        <taxon>Orchesellidae</taxon>
        <taxon>Orchesellinae</taxon>
        <taxon>Orchesella</taxon>
    </lineage>
</organism>
<evidence type="ECO:0000256" key="1">
    <source>
        <dbReference type="ARBA" id="ARBA00004123"/>
    </source>
</evidence>
<keyword evidence="6 9" id="KW-0010">Activator</keyword>
<feature type="region of interest" description="Disordered" evidence="10">
    <location>
        <begin position="1725"/>
        <end position="1790"/>
    </location>
</feature>
<feature type="compositionally biased region" description="Low complexity" evidence="10">
    <location>
        <begin position="1194"/>
        <end position="1210"/>
    </location>
</feature>
<feature type="compositionally biased region" description="Polar residues" evidence="10">
    <location>
        <begin position="83"/>
        <end position="94"/>
    </location>
</feature>
<feature type="compositionally biased region" description="Polar residues" evidence="10">
    <location>
        <begin position="672"/>
        <end position="704"/>
    </location>
</feature>
<feature type="region of interest" description="Disordered" evidence="10">
    <location>
        <begin position="1066"/>
        <end position="1097"/>
    </location>
</feature>
<dbReference type="InterPro" id="IPR009401">
    <property type="entry name" value="Med13_C"/>
</dbReference>
<evidence type="ECO:0000256" key="2">
    <source>
        <dbReference type="ARBA" id="ARBA00009354"/>
    </source>
</evidence>
<feature type="compositionally biased region" description="Gly residues" evidence="10">
    <location>
        <begin position="2233"/>
        <end position="2242"/>
    </location>
</feature>
<dbReference type="PANTHER" id="PTHR48249:SF3">
    <property type="entry name" value="MEDIATOR OF RNA POLYMERASE II TRANSCRIPTION SUBUNIT 13"/>
    <property type="match status" value="1"/>
</dbReference>
<evidence type="ECO:0000256" key="5">
    <source>
        <dbReference type="ARBA" id="ARBA00023015"/>
    </source>
</evidence>
<protein>
    <recommendedName>
        <fullName evidence="3 9">Mediator of RNA polymerase II transcription subunit 13</fullName>
    </recommendedName>
</protein>
<feature type="region of interest" description="Disordered" evidence="10">
    <location>
        <begin position="289"/>
        <end position="321"/>
    </location>
</feature>
<dbReference type="EMBL" id="CAXLJM020000051">
    <property type="protein sequence ID" value="CAL8115622.1"/>
    <property type="molecule type" value="Genomic_DNA"/>
</dbReference>
<dbReference type="InterPro" id="IPR041285">
    <property type="entry name" value="MID_MedPIWI"/>
</dbReference>
<feature type="domain" description="Mediator complex subunit Med13 C-terminal" evidence="11">
    <location>
        <begin position="1963"/>
        <end position="2361"/>
    </location>
</feature>
<proteinExistence type="inferred from homology"/>
<evidence type="ECO:0000256" key="4">
    <source>
        <dbReference type="ARBA" id="ARBA00022491"/>
    </source>
</evidence>
<dbReference type="Pfam" id="PF18296">
    <property type="entry name" value="MID_MedPIWI"/>
    <property type="match status" value="1"/>
</dbReference>
<comment type="subunit">
    <text evidence="9">Component of the Mediator complex.</text>
</comment>
<feature type="region of interest" description="Disordered" evidence="10">
    <location>
        <begin position="141"/>
        <end position="210"/>
    </location>
</feature>